<dbReference type="PANTHER" id="PTHR24221:SF654">
    <property type="entry name" value="ATP-BINDING CASSETTE SUB-FAMILY B MEMBER 6"/>
    <property type="match status" value="1"/>
</dbReference>
<gene>
    <name evidence="5" type="ORF">H4W31_005129</name>
</gene>
<feature type="transmembrane region" description="Helical" evidence="3">
    <location>
        <begin position="284"/>
        <end position="301"/>
    </location>
</feature>
<dbReference type="GO" id="GO:0016887">
    <property type="term" value="F:ATP hydrolysis activity"/>
    <property type="evidence" value="ECO:0007669"/>
    <property type="project" value="InterPro"/>
</dbReference>
<dbReference type="InterPro" id="IPR039421">
    <property type="entry name" value="Type_1_exporter"/>
</dbReference>
<feature type="transmembrane region" description="Helical" evidence="3">
    <location>
        <begin position="60"/>
        <end position="81"/>
    </location>
</feature>
<evidence type="ECO:0000256" key="3">
    <source>
        <dbReference type="SAM" id="Phobius"/>
    </source>
</evidence>
<feature type="transmembrane region" description="Helical" evidence="3">
    <location>
        <begin position="29"/>
        <end position="48"/>
    </location>
</feature>
<keyword evidence="3" id="KW-1133">Transmembrane helix</keyword>
<dbReference type="InterPro" id="IPR003439">
    <property type="entry name" value="ABC_transporter-like_ATP-bd"/>
</dbReference>
<keyword evidence="3" id="KW-0472">Membrane</keyword>
<dbReference type="EMBL" id="JADBEB010000001">
    <property type="protein sequence ID" value="MBE1489491.1"/>
    <property type="molecule type" value="Genomic_DNA"/>
</dbReference>
<sequence length="625" mass="66626">MPLLRGRLMLLGALRHAGAGSVGALSVAYAVSALIPAASAAAMGLLIGHVQLAVGGLSSAALPLALFVVVLLLGHLVDAAIEPLRYLVRTRIDGAHRAEVASLAAAVPSLDRLEDPQVRDRIRLVAADPGNWTEKTPGDGALAQLHLLARYVGAAGAAAVLAAYAWWLIPLLAVPALVGRAVRSRDFVKLARLWAQGVRQGRRADYWKHLVMSPAVGKEQRVYGFGEWAVDRVAQGIHASLDPVWAFNRRLWRRSTATAAIMFVPLAIGYAAVAHAVTQGNTTAAVQTAVFAAGLGVYLAVGGTFDESGDIEGALPVLQAMARLREEFGTSHFPGGLTRVLPPMSNGRAGTRSDGAVPTRTPLVELSGIRFAYPGTGRPVLDGLNLTIHPHELLAVVGLNGTGKSTLIKLLAGLYEPDAGRITADGVDIRQLGIGAWQQRLSVVFQDFVRYEMSVADNVTLGNGVVPPNSSARKRAAAEAGLEHLLARLPDGWRTPLARGRSGGVDLSGGQWQQVVLARALYAVHTGARVLVLDEPTAHLDVRSEFELFGRLLARPGRASVVLISHRLSTVRRADRIVLLDGGRVAECGTHEELIRLDGSYAAMFRIQAQRFTHGYDDRIDSEPM</sequence>
<dbReference type="PANTHER" id="PTHR24221">
    <property type="entry name" value="ATP-BINDING CASSETTE SUB-FAMILY B"/>
    <property type="match status" value="1"/>
</dbReference>
<dbReference type="SMART" id="SM00382">
    <property type="entry name" value="AAA"/>
    <property type="match status" value="1"/>
</dbReference>
<keyword evidence="6" id="KW-1185">Reference proteome</keyword>
<keyword evidence="1" id="KW-0547">Nucleotide-binding</keyword>
<protein>
    <submittedName>
        <fullName evidence="5">ATP-binding cassette subfamily B protein</fullName>
    </submittedName>
</protein>
<dbReference type="Pfam" id="PF00005">
    <property type="entry name" value="ABC_tran"/>
    <property type="match status" value="1"/>
</dbReference>
<keyword evidence="2 5" id="KW-0067">ATP-binding</keyword>
<feature type="transmembrane region" description="Helical" evidence="3">
    <location>
        <begin position="151"/>
        <end position="178"/>
    </location>
</feature>
<dbReference type="InterPro" id="IPR003593">
    <property type="entry name" value="AAA+_ATPase"/>
</dbReference>
<dbReference type="Proteomes" id="UP000649753">
    <property type="component" value="Unassembled WGS sequence"/>
</dbReference>
<feature type="domain" description="ABC transporter" evidence="4">
    <location>
        <begin position="364"/>
        <end position="607"/>
    </location>
</feature>
<dbReference type="SUPFAM" id="SSF52540">
    <property type="entry name" value="P-loop containing nucleoside triphosphate hydrolases"/>
    <property type="match status" value="1"/>
</dbReference>
<dbReference type="InterPro" id="IPR027417">
    <property type="entry name" value="P-loop_NTPase"/>
</dbReference>
<dbReference type="GO" id="GO:0034040">
    <property type="term" value="F:ATPase-coupled lipid transmembrane transporter activity"/>
    <property type="evidence" value="ECO:0007669"/>
    <property type="project" value="TreeGrafter"/>
</dbReference>
<evidence type="ECO:0000313" key="6">
    <source>
        <dbReference type="Proteomes" id="UP000649753"/>
    </source>
</evidence>
<dbReference type="Gene3D" id="3.40.50.300">
    <property type="entry name" value="P-loop containing nucleotide triphosphate hydrolases"/>
    <property type="match status" value="1"/>
</dbReference>
<evidence type="ECO:0000313" key="5">
    <source>
        <dbReference type="EMBL" id="MBE1489491.1"/>
    </source>
</evidence>
<comment type="caution">
    <text evidence="5">The sequence shown here is derived from an EMBL/GenBank/DDBJ whole genome shotgun (WGS) entry which is preliminary data.</text>
</comment>
<proteinExistence type="predicted"/>
<reference evidence="5" key="1">
    <citation type="submission" date="2020-10" db="EMBL/GenBank/DDBJ databases">
        <title>Sequencing the genomes of 1000 actinobacteria strains.</title>
        <authorList>
            <person name="Klenk H.-P."/>
        </authorList>
    </citation>
    <scope>NUCLEOTIDE SEQUENCE</scope>
    <source>
        <strain evidence="5">DSM 46832</strain>
    </source>
</reference>
<evidence type="ECO:0000259" key="4">
    <source>
        <dbReference type="PROSITE" id="PS50893"/>
    </source>
</evidence>
<evidence type="ECO:0000256" key="2">
    <source>
        <dbReference type="ARBA" id="ARBA00022840"/>
    </source>
</evidence>
<dbReference type="AlphaFoldDB" id="A0A927MAA0"/>
<dbReference type="CDD" id="cd03228">
    <property type="entry name" value="ABCC_MRP_Like"/>
    <property type="match status" value="1"/>
</dbReference>
<accession>A0A927MAA0</accession>
<keyword evidence="3" id="KW-0812">Transmembrane</keyword>
<evidence type="ECO:0000256" key="1">
    <source>
        <dbReference type="ARBA" id="ARBA00022741"/>
    </source>
</evidence>
<name>A0A927MAA0_9ACTN</name>
<feature type="transmembrane region" description="Helical" evidence="3">
    <location>
        <begin position="257"/>
        <end position="278"/>
    </location>
</feature>
<dbReference type="PROSITE" id="PS50893">
    <property type="entry name" value="ABC_TRANSPORTER_2"/>
    <property type="match status" value="1"/>
</dbReference>
<organism evidence="5 6">
    <name type="scientific">Plantactinospora soyae</name>
    <dbReference type="NCBI Taxonomy" id="1544732"/>
    <lineage>
        <taxon>Bacteria</taxon>
        <taxon>Bacillati</taxon>
        <taxon>Actinomycetota</taxon>
        <taxon>Actinomycetes</taxon>
        <taxon>Micromonosporales</taxon>
        <taxon>Micromonosporaceae</taxon>
        <taxon>Plantactinospora</taxon>
    </lineage>
</organism>
<dbReference type="GO" id="GO:0005524">
    <property type="term" value="F:ATP binding"/>
    <property type="evidence" value="ECO:0007669"/>
    <property type="project" value="UniProtKB-KW"/>
</dbReference>